<protein>
    <recommendedName>
        <fullName evidence="2">F-box associated beta-propeller type 3 domain-containing protein</fullName>
    </recommendedName>
</protein>
<sequence length="271" mass="31152">MRRRRRARRPGHRSGDGAGRHHRRRRPLRRFLYFSYRRFGRALSGAYKVVRCSRFSSWRRHDHRLLEITTVGAGGEPAWRQLPAQPAAFTCSCHGCTAAVNGVLHFLTGHPFAPTCRSHVACFDLESEEWKTTIEAPATEWPKEEERWEITIGELKGTLSMVETVRSLMDGTAYTNIWLLVDSEKSVWVKEYTIHMPRTVSLVEALEVLGDGTILLLSTFEMEGNSHLFERKKMRVLQLYGPSTRVCKDLMKMAEHRFCNKIALYTGSLLS</sequence>
<evidence type="ECO:0000256" key="1">
    <source>
        <dbReference type="SAM" id="MobiDB-lite"/>
    </source>
</evidence>
<dbReference type="EMBL" id="CM016555">
    <property type="protein sequence ID" value="TKW21998.1"/>
    <property type="molecule type" value="Genomic_DNA"/>
</dbReference>
<accession>A0A4U6UZ57</accession>
<dbReference type="Gene3D" id="2.120.10.80">
    <property type="entry name" value="Kelch-type beta propeller"/>
    <property type="match status" value="1"/>
</dbReference>
<keyword evidence="4" id="KW-1185">Reference proteome</keyword>
<reference evidence="3" key="1">
    <citation type="submission" date="2019-03" db="EMBL/GenBank/DDBJ databases">
        <title>WGS assembly of Setaria viridis.</title>
        <authorList>
            <person name="Huang P."/>
            <person name="Jenkins J."/>
            <person name="Grimwood J."/>
            <person name="Barry K."/>
            <person name="Healey A."/>
            <person name="Mamidi S."/>
            <person name="Sreedasyam A."/>
            <person name="Shu S."/>
            <person name="Feldman M."/>
            <person name="Wu J."/>
            <person name="Yu Y."/>
            <person name="Chen C."/>
            <person name="Johnson J."/>
            <person name="Rokhsar D."/>
            <person name="Baxter I."/>
            <person name="Schmutz J."/>
            <person name="Brutnell T."/>
            <person name="Kellogg E."/>
        </authorList>
    </citation>
    <scope>NUCLEOTIDE SEQUENCE [LARGE SCALE GENOMIC DNA]</scope>
</reference>
<dbReference type="AlphaFoldDB" id="A0A4U6UZ57"/>
<feature type="region of interest" description="Disordered" evidence="1">
    <location>
        <begin position="1"/>
        <end position="23"/>
    </location>
</feature>
<proteinExistence type="predicted"/>
<feature type="domain" description="F-box associated beta-propeller type 3" evidence="2">
    <location>
        <begin position="44"/>
        <end position="209"/>
    </location>
</feature>
<dbReference type="Gramene" id="TKW21998">
    <property type="protein sequence ID" value="TKW21998"/>
    <property type="gene ID" value="SEVIR_4G158600v2"/>
</dbReference>
<dbReference type="PANTHER" id="PTHR31111:SF136">
    <property type="entry name" value="F-BOX ASSOCIATED DOMAIN-CONTAINING PROTEIN"/>
    <property type="match status" value="1"/>
</dbReference>
<dbReference type="InterPro" id="IPR013187">
    <property type="entry name" value="F-box-assoc_dom_typ3"/>
</dbReference>
<feature type="compositionally biased region" description="Basic residues" evidence="1">
    <location>
        <begin position="1"/>
        <end position="12"/>
    </location>
</feature>
<dbReference type="InterPro" id="IPR017451">
    <property type="entry name" value="F-box-assoc_interact_dom"/>
</dbReference>
<gene>
    <name evidence="3" type="ORF">SEVIR_4G158600v2</name>
</gene>
<dbReference type="Pfam" id="PF08268">
    <property type="entry name" value="FBA_3"/>
    <property type="match status" value="1"/>
</dbReference>
<evidence type="ECO:0000313" key="4">
    <source>
        <dbReference type="Proteomes" id="UP000298652"/>
    </source>
</evidence>
<dbReference type="OMA" id="WEITIGE"/>
<dbReference type="Proteomes" id="UP000298652">
    <property type="component" value="Chromosome 4"/>
</dbReference>
<dbReference type="InterPro" id="IPR015915">
    <property type="entry name" value="Kelch-typ_b-propeller"/>
</dbReference>
<organism evidence="3 4">
    <name type="scientific">Setaria viridis</name>
    <name type="common">Green bristlegrass</name>
    <name type="synonym">Setaria italica subsp. viridis</name>
    <dbReference type="NCBI Taxonomy" id="4556"/>
    <lineage>
        <taxon>Eukaryota</taxon>
        <taxon>Viridiplantae</taxon>
        <taxon>Streptophyta</taxon>
        <taxon>Embryophyta</taxon>
        <taxon>Tracheophyta</taxon>
        <taxon>Spermatophyta</taxon>
        <taxon>Magnoliopsida</taxon>
        <taxon>Liliopsida</taxon>
        <taxon>Poales</taxon>
        <taxon>Poaceae</taxon>
        <taxon>PACMAD clade</taxon>
        <taxon>Panicoideae</taxon>
        <taxon>Panicodae</taxon>
        <taxon>Paniceae</taxon>
        <taxon>Cenchrinae</taxon>
        <taxon>Setaria</taxon>
    </lineage>
</organism>
<name>A0A4U6UZ57_SETVI</name>
<evidence type="ECO:0000259" key="2">
    <source>
        <dbReference type="Pfam" id="PF08268"/>
    </source>
</evidence>
<dbReference type="NCBIfam" id="TIGR01640">
    <property type="entry name" value="F_box_assoc_1"/>
    <property type="match status" value="1"/>
</dbReference>
<dbReference type="PANTHER" id="PTHR31111">
    <property type="entry name" value="BNAA05G37150D PROTEIN-RELATED"/>
    <property type="match status" value="1"/>
</dbReference>
<evidence type="ECO:0000313" key="3">
    <source>
        <dbReference type="EMBL" id="TKW21998.1"/>
    </source>
</evidence>